<accession>K6YNV0</accession>
<dbReference type="InterPro" id="IPR015424">
    <property type="entry name" value="PyrdxlP-dep_Trfase"/>
</dbReference>
<comment type="similarity">
    <text evidence="2 3">Belongs to the DegT/DnrJ/EryC1 family.</text>
</comment>
<comment type="caution">
    <text evidence="4">The sequence shown here is derived from an EMBL/GenBank/DDBJ whole genome shotgun (WGS) entry which is preliminary data.</text>
</comment>
<dbReference type="GO" id="GO:0030170">
    <property type="term" value="F:pyridoxal phosphate binding"/>
    <property type="evidence" value="ECO:0007669"/>
    <property type="project" value="TreeGrafter"/>
</dbReference>
<keyword evidence="1 3" id="KW-0663">Pyridoxal phosphate</keyword>
<evidence type="ECO:0000313" key="5">
    <source>
        <dbReference type="Proteomes" id="UP000006322"/>
    </source>
</evidence>
<dbReference type="PANTHER" id="PTHR30244:SF34">
    <property type="entry name" value="DTDP-4-AMINO-4,6-DIDEOXYGALACTOSE TRANSAMINASE"/>
    <property type="match status" value="1"/>
</dbReference>
<dbReference type="Pfam" id="PF01041">
    <property type="entry name" value="DegT_DnrJ_EryC1"/>
    <property type="match status" value="1"/>
</dbReference>
<dbReference type="Gene3D" id="3.40.640.10">
    <property type="entry name" value="Type I PLP-dependent aspartate aminotransferase-like (Major domain)"/>
    <property type="match status" value="1"/>
</dbReference>
<evidence type="ECO:0000256" key="3">
    <source>
        <dbReference type="RuleBase" id="RU004508"/>
    </source>
</evidence>
<dbReference type="Proteomes" id="UP000006322">
    <property type="component" value="Unassembled WGS sequence"/>
</dbReference>
<dbReference type="AlphaFoldDB" id="K6YNV0"/>
<dbReference type="GO" id="GO:0000271">
    <property type="term" value="P:polysaccharide biosynthetic process"/>
    <property type="evidence" value="ECO:0007669"/>
    <property type="project" value="TreeGrafter"/>
</dbReference>
<sequence length="411" mass="45283">MNLPPEITRLYSPDVGGLSNQIIALANTNGVNEPHKPPIYDKDVKSRAEQVGFIENKNYNFNRLADYLDMSVKTNHHVNGGPVVNLLEKALHLALVLPASKHVVAVNSGTSALYLAAEVNQVVSGKSHFNWLTSEFSFAPLGRGTLGSPVVVPSDSEGRLDLNALANIPADTYDGVIYTNVFAQHSNWTDLFSWCQANGKAMIVDNASGLFDRPAVNLQSNSPIEIISCDHTMPWGIGEGGILICNEEEAYIARKVANAGTGFNEKESTLAHLGANYRLSDLAASAILCRLETLESWSFYYKSQERRVRSLIIDSELPLTPLIGQTQPRSARAFTPFISKFSVATVDSSDMNLCRKYCNPTIAEQQRCYSSSTAKKLYDHLVCISNNPFNRNISNEDYSKLLKSSLVFRKD</sequence>
<evidence type="ECO:0000313" key="4">
    <source>
        <dbReference type="EMBL" id="GAC34384.1"/>
    </source>
</evidence>
<dbReference type="PANTHER" id="PTHR30244">
    <property type="entry name" value="TRANSAMINASE"/>
    <property type="match status" value="1"/>
</dbReference>
<dbReference type="SUPFAM" id="SSF53383">
    <property type="entry name" value="PLP-dependent transferases"/>
    <property type="match status" value="1"/>
</dbReference>
<reference evidence="5" key="1">
    <citation type="journal article" date="2014" name="Environ. Microbiol.">
        <title>Comparative genomics of the marine bacterial genus Glaciecola reveals the high degree of genomic diversity and genomic characteristic for cold adaptation.</title>
        <authorList>
            <person name="Qin Q.L."/>
            <person name="Xie B.B."/>
            <person name="Yu Y."/>
            <person name="Shu Y.L."/>
            <person name="Rong J.C."/>
            <person name="Zhang Y.J."/>
            <person name="Zhao D.L."/>
            <person name="Chen X.L."/>
            <person name="Zhang X.Y."/>
            <person name="Chen B."/>
            <person name="Zhou B.C."/>
            <person name="Zhang Y.Z."/>
        </authorList>
    </citation>
    <scope>NUCLEOTIDE SEQUENCE [LARGE SCALE GENOMIC DNA]</scope>
    <source>
        <strain evidence="5">LMG 21857</strain>
    </source>
</reference>
<protein>
    <recommendedName>
        <fullName evidence="6">DegT/DnrJ/EryC1/StrS aminotransferase</fullName>
    </recommendedName>
</protein>
<gene>
    <name evidence="4" type="ORF">GPLA_3495</name>
</gene>
<organism evidence="4 5">
    <name type="scientific">Paraglaciecola polaris LMG 21857</name>
    <dbReference type="NCBI Taxonomy" id="1129793"/>
    <lineage>
        <taxon>Bacteria</taxon>
        <taxon>Pseudomonadati</taxon>
        <taxon>Pseudomonadota</taxon>
        <taxon>Gammaproteobacteria</taxon>
        <taxon>Alteromonadales</taxon>
        <taxon>Alteromonadaceae</taxon>
        <taxon>Paraglaciecola</taxon>
    </lineage>
</organism>
<dbReference type="EMBL" id="BAER01000107">
    <property type="protein sequence ID" value="GAC34384.1"/>
    <property type="molecule type" value="Genomic_DNA"/>
</dbReference>
<proteinExistence type="inferred from homology"/>
<evidence type="ECO:0008006" key="6">
    <source>
        <dbReference type="Google" id="ProtNLM"/>
    </source>
</evidence>
<evidence type="ECO:0000256" key="1">
    <source>
        <dbReference type="ARBA" id="ARBA00022898"/>
    </source>
</evidence>
<name>K6YNV0_9ALTE</name>
<dbReference type="InterPro" id="IPR000653">
    <property type="entry name" value="DegT/StrS_aminotransferase"/>
</dbReference>
<evidence type="ECO:0000256" key="2">
    <source>
        <dbReference type="ARBA" id="ARBA00037999"/>
    </source>
</evidence>
<dbReference type="STRING" id="1129793.GPLA_3495"/>
<keyword evidence="5" id="KW-1185">Reference proteome</keyword>
<dbReference type="GO" id="GO:0008483">
    <property type="term" value="F:transaminase activity"/>
    <property type="evidence" value="ECO:0007669"/>
    <property type="project" value="TreeGrafter"/>
</dbReference>
<dbReference type="InterPro" id="IPR015421">
    <property type="entry name" value="PyrdxlP-dep_Trfase_major"/>
</dbReference>